<dbReference type="GO" id="GO:0033188">
    <property type="term" value="F:sphingomyelin synthase activity"/>
    <property type="evidence" value="ECO:0007669"/>
    <property type="project" value="TreeGrafter"/>
</dbReference>
<keyword evidence="6" id="KW-0808">Transferase</keyword>
<dbReference type="SUPFAM" id="SSF47769">
    <property type="entry name" value="SAM/Pointed domain"/>
    <property type="match status" value="1"/>
</dbReference>
<dbReference type="Pfam" id="PF02770">
    <property type="entry name" value="Acyl-CoA_dh_M"/>
    <property type="match status" value="1"/>
</dbReference>
<comment type="cofactor">
    <cofactor evidence="1">
        <name>FAD</name>
        <dbReference type="ChEBI" id="CHEBI:57692"/>
    </cofactor>
</comment>
<keyword evidence="5" id="KW-0285">Flavoprotein</keyword>
<dbReference type="Pfam" id="PF02771">
    <property type="entry name" value="Acyl-CoA_dh_N"/>
    <property type="match status" value="1"/>
</dbReference>
<keyword evidence="18" id="KW-1185">Reference proteome</keyword>
<organism evidence="17 18">
    <name type="scientific">Argiope bruennichi</name>
    <name type="common">Wasp spider</name>
    <name type="synonym">Aranea bruennichi</name>
    <dbReference type="NCBI Taxonomy" id="94029"/>
    <lineage>
        <taxon>Eukaryota</taxon>
        <taxon>Metazoa</taxon>
        <taxon>Ecdysozoa</taxon>
        <taxon>Arthropoda</taxon>
        <taxon>Chelicerata</taxon>
        <taxon>Arachnida</taxon>
        <taxon>Araneae</taxon>
        <taxon>Araneomorphae</taxon>
        <taxon>Entelegynae</taxon>
        <taxon>Araneoidea</taxon>
        <taxon>Araneidae</taxon>
        <taxon>Argiope</taxon>
    </lineage>
</organism>
<keyword evidence="9" id="KW-0746">Sphingolipid metabolism</keyword>
<evidence type="ECO:0000256" key="9">
    <source>
        <dbReference type="ARBA" id="ARBA00022919"/>
    </source>
</evidence>
<dbReference type="PROSITE" id="PS00073">
    <property type="entry name" value="ACYL_COA_DH_2"/>
    <property type="match status" value="1"/>
</dbReference>
<feature type="transmembrane region" description="Helical" evidence="15">
    <location>
        <begin position="198"/>
        <end position="225"/>
    </location>
</feature>
<evidence type="ECO:0000256" key="4">
    <source>
        <dbReference type="ARBA" id="ARBA00009347"/>
    </source>
</evidence>
<dbReference type="PROSITE" id="PS50105">
    <property type="entry name" value="SAM_DOMAIN"/>
    <property type="match status" value="1"/>
</dbReference>
<comment type="caution">
    <text evidence="17">The sequence shown here is derived from an EMBL/GenBank/DDBJ whole genome shotgun (WGS) entry which is preliminary data.</text>
</comment>
<dbReference type="Gene3D" id="1.10.150.50">
    <property type="entry name" value="Transcription Factor, Ets-1"/>
    <property type="match status" value="1"/>
</dbReference>
<feature type="transmembrane region" description="Helical" evidence="15">
    <location>
        <begin position="325"/>
        <end position="344"/>
    </location>
</feature>
<keyword evidence="10 15" id="KW-1133">Transmembrane helix</keyword>
<name>A0A8T0EY89_ARGBR</name>
<dbReference type="GO" id="GO:0005886">
    <property type="term" value="C:plasma membrane"/>
    <property type="evidence" value="ECO:0007669"/>
    <property type="project" value="TreeGrafter"/>
</dbReference>
<proteinExistence type="inferred from homology"/>
<evidence type="ECO:0000256" key="3">
    <source>
        <dbReference type="ARBA" id="ARBA00005441"/>
    </source>
</evidence>
<dbReference type="SUPFAM" id="SSF47203">
    <property type="entry name" value="Acyl-CoA dehydrogenase C-terminal domain-like"/>
    <property type="match status" value="1"/>
</dbReference>
<sequence length="786" mass="89465">MGPIKLDQVHLWTIDDVKEWLEENGFHNYVHLLCYRHRIDGKALLTLSENDLKSPPLSIQVLGDIKRLAISVHELQMLNPVVVSQWRSSIDDTSYRNSNNSTKLRRRRHRREASDSSELNTFDSELSEDEGNHSYGSQKQPSLVISMELKPEVWKTAVGMVYFFSVTWITAIVMVIVHDRVPDMQTYPPLPDIFLDNIPYMPWAFSMCELTGIILFLIWMAILFFHKHRFILLRRMFSLFGSVFLLRCITMMITSLSVPGKHLECKARPYGEWRDKIRTAFLIWLGGGMSIQGVRTCGDYMFSGHTVALTLLNFFITEYTPRSMYYLHTFTWVLNIFGIFFILAGHEHYSIDIFIAFYISTRLFLYYHALANNRAFVRDDRRRTRIWFPLFYFFESGVDGPVPNEYEWPEIYQCQLNESASIVTSRINTELCILNWHLSNAATNFGIMKSFLMTDLLVLEYGGLGLDYSFTVAFLEELSNINCQGVPMSVVVHTDMATPALARFGSEELKQEFLVPSIAGDRVSCVAVSEVHCGSDVAAIKTKAERKGDDLIINGGKMWITNGAQADWMCLLANTREGPLHKNKSLICVPLDAPGISFNKINKLGTCSSDNVQFFFENVRVPAKNIIGEEGMGFMYQMMQFQDERLGACVGVPRSLSRIIQDTIAYCKERTAFGHPIIDNQVIHFTLAELQTEVEALQALIYKSADQMIDGQDVTLLASMVKLKAGRLTREVVDKCLQFWGGMGYTSDVLISRAFRDGRLVSIAGGSDEVMLSIISKYMGILPKLK</sequence>
<dbReference type="InterPro" id="IPR045221">
    <property type="entry name" value="Sphingomyelin_synth-like"/>
</dbReference>
<evidence type="ECO:0000256" key="1">
    <source>
        <dbReference type="ARBA" id="ARBA00001974"/>
    </source>
</evidence>
<comment type="similarity">
    <text evidence="4">Belongs to the acyl-CoA dehydrogenase family.</text>
</comment>
<dbReference type="Gene3D" id="1.20.140.10">
    <property type="entry name" value="Butyryl-CoA Dehydrogenase, subunit A, domain 3"/>
    <property type="match status" value="1"/>
</dbReference>
<evidence type="ECO:0000256" key="12">
    <source>
        <dbReference type="ARBA" id="ARBA00023098"/>
    </source>
</evidence>
<dbReference type="InterPro" id="IPR009100">
    <property type="entry name" value="AcylCoA_DH/oxidase_NM_dom_sf"/>
</dbReference>
<feature type="transmembrane region" description="Helical" evidence="15">
    <location>
        <begin position="157"/>
        <end position="178"/>
    </location>
</feature>
<accession>A0A8T0EY89</accession>
<comment type="similarity">
    <text evidence="3">Belongs to the sphingomyelin synthase family.</text>
</comment>
<feature type="transmembrane region" description="Helical" evidence="15">
    <location>
        <begin position="351"/>
        <end position="369"/>
    </location>
</feature>
<dbReference type="FunFam" id="2.40.110.10:FF:000002">
    <property type="entry name" value="Acyl-CoA dehydrogenase fadE12"/>
    <property type="match status" value="1"/>
</dbReference>
<evidence type="ECO:0000256" key="11">
    <source>
        <dbReference type="ARBA" id="ARBA00023002"/>
    </source>
</evidence>
<dbReference type="InterPro" id="IPR013786">
    <property type="entry name" value="AcylCoA_DH/ox_N"/>
</dbReference>
<protein>
    <submittedName>
        <fullName evidence="17">Sphingomyelin synthase-related protein 1 like protein</fullName>
    </submittedName>
</protein>
<evidence type="ECO:0000256" key="13">
    <source>
        <dbReference type="ARBA" id="ARBA00023136"/>
    </source>
</evidence>
<feature type="transmembrane region" description="Helical" evidence="15">
    <location>
        <begin position="237"/>
        <end position="257"/>
    </location>
</feature>
<reference evidence="17" key="1">
    <citation type="journal article" date="2020" name="bioRxiv">
        <title>Chromosome-level reference genome of the European wasp spider Argiope bruennichi: a resource for studies on range expansion and evolutionary adaptation.</title>
        <authorList>
            <person name="Sheffer M.M."/>
            <person name="Hoppe A."/>
            <person name="Krehenwinkel H."/>
            <person name="Uhl G."/>
            <person name="Kuss A.W."/>
            <person name="Jensen L."/>
            <person name="Jensen C."/>
            <person name="Gillespie R.G."/>
            <person name="Hoff K.J."/>
            <person name="Prost S."/>
        </authorList>
    </citation>
    <scope>NUCLEOTIDE SEQUENCE</scope>
</reference>
<keyword evidence="13 15" id="KW-0472">Membrane</keyword>
<dbReference type="GO" id="GO:0050660">
    <property type="term" value="F:flavin adenine dinucleotide binding"/>
    <property type="evidence" value="ECO:0007669"/>
    <property type="project" value="InterPro"/>
</dbReference>
<dbReference type="Proteomes" id="UP000807504">
    <property type="component" value="Unassembled WGS sequence"/>
</dbReference>
<evidence type="ECO:0000256" key="10">
    <source>
        <dbReference type="ARBA" id="ARBA00022989"/>
    </source>
</evidence>
<evidence type="ECO:0000313" key="17">
    <source>
        <dbReference type="EMBL" id="KAF8783323.1"/>
    </source>
</evidence>
<evidence type="ECO:0000256" key="8">
    <source>
        <dbReference type="ARBA" id="ARBA00022827"/>
    </source>
</evidence>
<dbReference type="InterPro" id="IPR006091">
    <property type="entry name" value="Acyl-CoA_Oxase/DH_mid-dom"/>
</dbReference>
<dbReference type="PANTHER" id="PTHR21290:SF25">
    <property type="entry name" value="SPHINGOMYELIN SYNTHASE-RELATED PROTEIN 1"/>
    <property type="match status" value="1"/>
</dbReference>
<evidence type="ECO:0000259" key="16">
    <source>
        <dbReference type="PROSITE" id="PS50105"/>
    </source>
</evidence>
<gene>
    <name evidence="17" type="ORF">HNY73_013500</name>
</gene>
<dbReference type="InterPro" id="IPR036250">
    <property type="entry name" value="AcylCo_DH-like_C"/>
</dbReference>
<keyword evidence="12" id="KW-0443">Lipid metabolism</keyword>
<dbReference type="Gene3D" id="2.40.110.10">
    <property type="entry name" value="Butyryl-CoA Dehydrogenase, subunit A, domain 2"/>
    <property type="match status" value="1"/>
</dbReference>
<dbReference type="InterPro" id="IPR006089">
    <property type="entry name" value="Acyl-CoA_DH_CS"/>
</dbReference>
<dbReference type="InterPro" id="IPR009075">
    <property type="entry name" value="AcylCo_DH/oxidase_C"/>
</dbReference>
<evidence type="ECO:0000313" key="18">
    <source>
        <dbReference type="Proteomes" id="UP000807504"/>
    </source>
</evidence>
<feature type="region of interest" description="Disordered" evidence="14">
    <location>
        <begin position="93"/>
        <end position="138"/>
    </location>
</feature>
<evidence type="ECO:0000256" key="5">
    <source>
        <dbReference type="ARBA" id="ARBA00022630"/>
    </source>
</evidence>
<dbReference type="CDD" id="cd09515">
    <property type="entry name" value="SAM_SGMS1-like"/>
    <property type="match status" value="1"/>
</dbReference>
<dbReference type="InterPro" id="IPR046373">
    <property type="entry name" value="Acyl-CoA_Oxase/DH_mid-dom_sf"/>
</dbReference>
<dbReference type="InterPro" id="IPR037069">
    <property type="entry name" value="AcylCoA_DH/ox_N_sf"/>
</dbReference>
<keyword evidence="8" id="KW-0274">FAD</keyword>
<dbReference type="InterPro" id="IPR025749">
    <property type="entry name" value="Sphingomyelin_synth-like_dom"/>
</dbReference>
<evidence type="ECO:0000256" key="7">
    <source>
        <dbReference type="ARBA" id="ARBA00022692"/>
    </source>
</evidence>
<evidence type="ECO:0000256" key="2">
    <source>
        <dbReference type="ARBA" id="ARBA00004141"/>
    </source>
</evidence>
<dbReference type="GO" id="GO:0000139">
    <property type="term" value="C:Golgi membrane"/>
    <property type="evidence" value="ECO:0007669"/>
    <property type="project" value="TreeGrafter"/>
</dbReference>
<keyword evidence="11" id="KW-0560">Oxidoreductase</keyword>
<dbReference type="EMBL" id="JABXBU010001863">
    <property type="protein sequence ID" value="KAF8783323.1"/>
    <property type="molecule type" value="Genomic_DNA"/>
</dbReference>
<dbReference type="FunFam" id="1.10.150.50:FF:000037">
    <property type="entry name" value="sphingomyelin synthase-related protein 1 isoform X1"/>
    <property type="match status" value="1"/>
</dbReference>
<evidence type="ECO:0000256" key="15">
    <source>
        <dbReference type="SAM" id="Phobius"/>
    </source>
</evidence>
<dbReference type="GO" id="GO:0003995">
    <property type="term" value="F:acyl-CoA dehydrogenase activity"/>
    <property type="evidence" value="ECO:0007669"/>
    <property type="project" value="InterPro"/>
</dbReference>
<evidence type="ECO:0000256" key="6">
    <source>
        <dbReference type="ARBA" id="ARBA00022679"/>
    </source>
</evidence>
<dbReference type="Pfam" id="PF00536">
    <property type="entry name" value="SAM_1"/>
    <property type="match status" value="1"/>
</dbReference>
<dbReference type="GO" id="GO:0005789">
    <property type="term" value="C:endoplasmic reticulum membrane"/>
    <property type="evidence" value="ECO:0007669"/>
    <property type="project" value="TreeGrafter"/>
</dbReference>
<keyword evidence="7 15" id="KW-0812">Transmembrane</keyword>
<reference evidence="17" key="2">
    <citation type="submission" date="2020-06" db="EMBL/GenBank/DDBJ databases">
        <authorList>
            <person name="Sheffer M."/>
        </authorList>
    </citation>
    <scope>NUCLEOTIDE SEQUENCE</scope>
</reference>
<dbReference type="Pfam" id="PF00441">
    <property type="entry name" value="Acyl-CoA_dh_1"/>
    <property type="match status" value="1"/>
</dbReference>
<dbReference type="GO" id="GO:0047493">
    <property type="term" value="F:ceramide cholinephosphotransferase activity"/>
    <property type="evidence" value="ECO:0007669"/>
    <property type="project" value="TreeGrafter"/>
</dbReference>
<dbReference type="InterPro" id="IPR013761">
    <property type="entry name" value="SAM/pointed_sf"/>
</dbReference>
<dbReference type="SMART" id="SM00454">
    <property type="entry name" value="SAM"/>
    <property type="match status" value="1"/>
</dbReference>
<dbReference type="SUPFAM" id="SSF56645">
    <property type="entry name" value="Acyl-CoA dehydrogenase NM domain-like"/>
    <property type="match status" value="1"/>
</dbReference>
<comment type="subcellular location">
    <subcellularLocation>
        <location evidence="2">Membrane</location>
        <topology evidence="2">Multi-pass membrane protein</topology>
    </subcellularLocation>
</comment>
<dbReference type="PANTHER" id="PTHR21290">
    <property type="entry name" value="SPHINGOMYELIN SYNTHETASE"/>
    <property type="match status" value="1"/>
</dbReference>
<dbReference type="AlphaFoldDB" id="A0A8T0EY89"/>
<dbReference type="GO" id="GO:0046513">
    <property type="term" value="P:ceramide biosynthetic process"/>
    <property type="evidence" value="ECO:0007669"/>
    <property type="project" value="TreeGrafter"/>
</dbReference>
<dbReference type="Pfam" id="PF14360">
    <property type="entry name" value="PAP2_C"/>
    <property type="match status" value="1"/>
</dbReference>
<evidence type="ECO:0000256" key="14">
    <source>
        <dbReference type="SAM" id="MobiDB-lite"/>
    </source>
</evidence>
<dbReference type="InterPro" id="IPR001660">
    <property type="entry name" value="SAM"/>
</dbReference>
<feature type="domain" description="SAM" evidence="16">
    <location>
        <begin position="12"/>
        <end position="78"/>
    </location>
</feature>
<dbReference type="Gene3D" id="1.10.540.10">
    <property type="entry name" value="Acyl-CoA dehydrogenase/oxidase, N-terminal domain"/>
    <property type="match status" value="1"/>
</dbReference>